<dbReference type="GeneID" id="26634122"/>
<dbReference type="Proteomes" id="UP000031804">
    <property type="component" value="Segment"/>
</dbReference>
<organism evidence="1 2">
    <name type="scientific">Vibrio phage phi 3</name>
    <dbReference type="NCBI Taxonomy" id="1589298"/>
    <lineage>
        <taxon>Viruses</taxon>
        <taxon>Duplodnaviria</taxon>
        <taxon>Heunggongvirae</taxon>
        <taxon>Uroviricota</taxon>
        <taxon>Caudoviricetes</taxon>
        <taxon>Demerecviridae</taxon>
        <taxon>Ermolyevavirinae</taxon>
        <taxon>Jesfedecavirus</taxon>
        <taxon>Jesfedecavirus phi3</taxon>
    </lineage>
</organism>
<dbReference type="OrthoDB" id="19345at10239"/>
<protein>
    <submittedName>
        <fullName evidence="1">Uncharacterized protein</fullName>
    </submittedName>
</protein>
<accession>A0A0B5GYX5</accession>
<dbReference type="KEGG" id="vg:26634122"/>
<evidence type="ECO:0000313" key="2">
    <source>
        <dbReference type="Proteomes" id="UP000031804"/>
    </source>
</evidence>
<gene>
    <name evidence="1" type="ORF">SBVP3_00144</name>
</gene>
<dbReference type="RefSeq" id="YP_009207609.1">
    <property type="nucleotide sequence ID" value="NC_028895.1"/>
</dbReference>
<sequence length="158" mass="17435">MSDNLLPDIIAPEGLRIAETYLSLGGDTKKVASELGLPVAEIDAQLKKPEVKSYINRMFYETGFRNRDRLFGLMDQLINMKIDEITASGVGTSADILELAKAYHRMKMDEMKLEVELEKARAAKGSPANQTNVQNNINIVGSEDSNYMALLQKLAGGK</sequence>
<proteinExistence type="predicted"/>
<reference evidence="1 2" key="1">
    <citation type="submission" date="2014-12" db="EMBL/GenBank/DDBJ databases">
        <title>Complete genome sequences of three Vibrio cholerae specific bacteriophages.</title>
        <authorList>
            <person name="Bhandare S.G."/>
            <person name="Warry A."/>
            <person name="Emes R.D."/>
            <person name="Hooton S.P.T."/>
            <person name="Barrow P.A."/>
            <person name="Atterbury R.J."/>
        </authorList>
    </citation>
    <scope>NUCLEOTIDE SEQUENCE [LARGE SCALE GENOMIC DNA]</scope>
</reference>
<name>A0A0B5GYX5_9CAUD</name>
<evidence type="ECO:0000313" key="1">
    <source>
        <dbReference type="EMBL" id="AJF40911.1"/>
    </source>
</evidence>
<dbReference type="EMBL" id="KP280063">
    <property type="protein sequence ID" value="AJF40911.1"/>
    <property type="molecule type" value="Genomic_DNA"/>
</dbReference>
<keyword evidence="2" id="KW-1185">Reference proteome</keyword>